<dbReference type="SUPFAM" id="SSF52540">
    <property type="entry name" value="P-loop containing nucleoside triphosphate hydrolases"/>
    <property type="match status" value="1"/>
</dbReference>
<evidence type="ECO:0000256" key="2">
    <source>
        <dbReference type="SAM" id="Phobius"/>
    </source>
</evidence>
<dbReference type="GO" id="GO:0005525">
    <property type="term" value="F:GTP binding"/>
    <property type="evidence" value="ECO:0007669"/>
    <property type="project" value="InterPro"/>
</dbReference>
<keyword evidence="2" id="KW-1133">Transmembrane helix</keyword>
<dbReference type="InterPro" id="IPR030385">
    <property type="entry name" value="G_IRG_dom"/>
</dbReference>
<feature type="transmembrane region" description="Helical" evidence="2">
    <location>
        <begin position="400"/>
        <end position="421"/>
    </location>
</feature>
<dbReference type="InterPro" id="IPR027417">
    <property type="entry name" value="P-loop_NTPase"/>
</dbReference>
<keyword evidence="4" id="KW-1185">Reference proteome</keyword>
<dbReference type="KEGG" id="bbel:109478699"/>
<sequence>MGNNQSTNTQEDHPFLQVVDDAEDAPPLELGLLEISEDDLTPQQRQMLRERAAETGGNITAEIALEIAAADKLEPAKVQIGVVGDAGAGKSTFINSFRRLSPGDVGAAEVSAIGHTTIQPTPYDVPEKDLVLVDFPGVLFKPKMDAIPHKPQQVDFNINSYLDLFGKNMQECDFFLIFVTNRPSNNVVWIAKEVRKMGKRLLFVRSQADVDIEKARRDSPKDFPKSIDRKISEKRMMERFRQSTKETLEDIGYGKVDDGDIFIISGLKDHVHRGLYDMKGLNSAMLNCLPTCKQEVLIRNIQDFSADTVTQKAVVMRKRTWALAAWAAAVSAAPVPALGVALDIAALFVAYKALRRAFNIDDASLEQLANICNKSAFTLMRFRNQNSTLWNAIKNSSGPVALRNLAAAAASSVTIASLLVTSVTAKIALPIIGGIIAAPASFALIVLLVRKFIEEMEMCATKLFKFAFSEDVGPADIGIVGDGNAGETSFIKYFGSLLQEEEGDQSKPITKTRFHTTLDNVVLVELPPPHVKKKLFRRTFDEEAYMKSFADDMRACSVLLVFIGKPISEGLLTIARKAKEMELDVLFIRTCLDEDELMYIDSIRKEAHKDLKANIDDIAITDIFVVDVQYDSIVEDKWDISFLRTAILHAIDKIDMTDRNLMLLEKQEDMPIIALKEGKSGRPSDDILRALNGCTGTIKPTLPDWKTAVISIQLGVIGDAEEDADITTFSQSLLGLDNLRRPAQASDPAQATVYRNPGHPCNISVVHFPPASLSPGQSGALYVSRYMEFHGDKMKDCDLFLVFCQDKVTEEAAWVASKAMEMSKKVLLVGSKHDHTAALGAAAALPAEDTENRELCHKLTKQLQQHLHNAGSTEVMGTNSTFIISDEADDMLMGKLDMVRLKTAILSRLNDLQRQAFVICCPDLSPDFVSKKAGVLKKLAWVQAVDAMDVNQGPGLLVETPVKIEIVREACELSQKCFGLDEASLTKIAAVSGTDVQELKIFAQRNLPMCTKLLSEDTDPTPPDNIRTLASLLSENSSTLLTLGLANWAFSTTVSITGFGGKALNVVAYFLCKMIDEQAECAKELHNFAFHK</sequence>
<dbReference type="GO" id="GO:0016020">
    <property type="term" value="C:membrane"/>
    <property type="evidence" value="ECO:0007669"/>
    <property type="project" value="InterPro"/>
</dbReference>
<dbReference type="PANTHER" id="PTHR14143:SF1">
    <property type="entry name" value="IRG-TYPE G DOMAIN-CONTAINING PROTEIN"/>
    <property type="match status" value="1"/>
</dbReference>
<feature type="transmembrane region" description="Helical" evidence="2">
    <location>
        <begin position="427"/>
        <end position="449"/>
    </location>
</feature>
<dbReference type="GeneID" id="109478699"/>
<proteinExistence type="inferred from homology"/>
<evidence type="ECO:0000313" key="4">
    <source>
        <dbReference type="Proteomes" id="UP000515135"/>
    </source>
</evidence>
<protein>
    <submittedName>
        <fullName evidence="5">Uncharacterized protein LOC109478699 isoform X1</fullName>
    </submittedName>
</protein>
<dbReference type="RefSeq" id="XP_019635954.1">
    <property type="nucleotide sequence ID" value="XM_019780395.1"/>
</dbReference>
<accession>A0A6P4ZPL9</accession>
<keyword evidence="2" id="KW-0472">Membrane</keyword>
<dbReference type="Gene3D" id="3.40.50.300">
    <property type="entry name" value="P-loop containing nucleotide triphosphate hydrolases"/>
    <property type="match status" value="3"/>
</dbReference>
<organism evidence="4 5">
    <name type="scientific">Branchiostoma belcheri</name>
    <name type="common">Amphioxus</name>
    <dbReference type="NCBI Taxonomy" id="7741"/>
    <lineage>
        <taxon>Eukaryota</taxon>
        <taxon>Metazoa</taxon>
        <taxon>Chordata</taxon>
        <taxon>Cephalochordata</taxon>
        <taxon>Leptocardii</taxon>
        <taxon>Amphioxiformes</taxon>
        <taxon>Branchiostomatidae</taxon>
        <taxon>Branchiostoma</taxon>
    </lineage>
</organism>
<dbReference type="InterPro" id="IPR007743">
    <property type="entry name" value="Immunity-related_GTPase-like"/>
</dbReference>
<reference evidence="5" key="1">
    <citation type="submission" date="2025-08" db="UniProtKB">
        <authorList>
            <consortium name="RefSeq"/>
        </authorList>
    </citation>
    <scope>IDENTIFICATION</scope>
    <source>
        <tissue evidence="5">Gonad</tissue>
    </source>
</reference>
<dbReference type="Pfam" id="PF05049">
    <property type="entry name" value="IIGP"/>
    <property type="match status" value="2"/>
</dbReference>
<dbReference type="PANTHER" id="PTHR14143">
    <property type="entry name" value="INTERFERON-INDUCIBLE GTPASE FAMILY MEMBER"/>
    <property type="match status" value="1"/>
</dbReference>
<evidence type="ECO:0000256" key="1">
    <source>
        <dbReference type="ARBA" id="ARBA00005429"/>
    </source>
</evidence>
<gene>
    <name evidence="5" type="primary">LOC109478699</name>
</gene>
<dbReference type="Proteomes" id="UP000515135">
    <property type="component" value="Unplaced"/>
</dbReference>
<evidence type="ECO:0000313" key="5">
    <source>
        <dbReference type="RefSeq" id="XP_019635954.1"/>
    </source>
</evidence>
<comment type="similarity">
    <text evidence="1">Belongs to the TRAFAC class dynamin-like GTPase superfamily. IRG family.</text>
</comment>
<feature type="transmembrane region" description="Helical" evidence="2">
    <location>
        <begin position="321"/>
        <end position="351"/>
    </location>
</feature>
<dbReference type="OrthoDB" id="422720at2759"/>
<dbReference type="AlphaFoldDB" id="A0A6P4ZPL9"/>
<dbReference type="PROSITE" id="PS51716">
    <property type="entry name" value="G_IRG"/>
    <property type="match status" value="1"/>
</dbReference>
<name>A0A6P4ZPL9_BRABE</name>
<feature type="domain" description="IRG-type G" evidence="3">
    <location>
        <begin position="76"/>
        <end position="288"/>
    </location>
</feature>
<keyword evidence="2" id="KW-0812">Transmembrane</keyword>
<evidence type="ECO:0000259" key="3">
    <source>
        <dbReference type="PROSITE" id="PS51716"/>
    </source>
</evidence>